<dbReference type="PANTHER" id="PTHR48057">
    <property type="entry name" value="LEUCINE-RICH REPEAT SERINE/THREONINE-PROTEIN KINASE 1"/>
    <property type="match status" value="1"/>
</dbReference>
<organism evidence="1 2">
    <name type="scientific">Thecamonas trahens ATCC 50062</name>
    <dbReference type="NCBI Taxonomy" id="461836"/>
    <lineage>
        <taxon>Eukaryota</taxon>
        <taxon>Apusozoa</taxon>
        <taxon>Apusomonadida</taxon>
        <taxon>Apusomonadidae</taxon>
        <taxon>Thecamonas</taxon>
    </lineage>
</organism>
<protein>
    <submittedName>
        <fullName evidence="1">Uncharacterized protein</fullName>
    </submittedName>
</protein>
<evidence type="ECO:0000313" key="2">
    <source>
        <dbReference type="Proteomes" id="UP000054408"/>
    </source>
</evidence>
<proteinExistence type="predicted"/>
<dbReference type="RefSeq" id="XP_013758346.1">
    <property type="nucleotide sequence ID" value="XM_013902892.1"/>
</dbReference>
<dbReference type="InterPro" id="IPR052595">
    <property type="entry name" value="LRRC69/RLP"/>
</dbReference>
<dbReference type="Pfam" id="PF00560">
    <property type="entry name" value="LRR_1"/>
    <property type="match status" value="1"/>
</dbReference>
<name>A0A0L0D9A9_THETB</name>
<dbReference type="GeneID" id="25564208"/>
<dbReference type="EMBL" id="GL349452">
    <property type="protein sequence ID" value="KNC48929.1"/>
    <property type="molecule type" value="Genomic_DNA"/>
</dbReference>
<dbReference type="Gene3D" id="3.80.10.10">
    <property type="entry name" value="Ribonuclease Inhibitor"/>
    <property type="match status" value="2"/>
</dbReference>
<evidence type="ECO:0000313" key="1">
    <source>
        <dbReference type="EMBL" id="KNC48929.1"/>
    </source>
</evidence>
<dbReference type="AlphaFoldDB" id="A0A0L0D9A9"/>
<dbReference type="OrthoDB" id="1055097at2759"/>
<keyword evidence="2" id="KW-1185">Reference proteome</keyword>
<gene>
    <name evidence="1" type="ORF">AMSG_04674</name>
</gene>
<sequence>MDAPQRMVSDEALRTMFSGVRRRRRGASHVATGAADTAGQAPEDGRLVSRVGCGLTRVPRLRTRVAAHVSRLNLYDNRLGERADLMAVLDALPALCHLNLAANGITRPALKALAALPLAGRLVSLDLSHNDISGRLPRTFLPALKALVSLHLKGNALTGVAGKAPALATPSQLQTLDLTAAYSSHEGNGMARMLQQAFTVMPRSLLASGTALRELYLTNQQLTDLDPVGLRCCTALRKLMLGNNLFTQLPAALPNLPALTWLDMSKNLLTTEPLALATAPRLKLLRLHGNGFDDDREFKELANSQRDGELIAALHNRAVAAGAHDDVIG</sequence>
<dbReference type="Proteomes" id="UP000054408">
    <property type="component" value="Unassembled WGS sequence"/>
</dbReference>
<dbReference type="InterPro" id="IPR001611">
    <property type="entry name" value="Leu-rich_rpt"/>
</dbReference>
<dbReference type="Pfam" id="PF13855">
    <property type="entry name" value="LRR_8"/>
    <property type="match status" value="1"/>
</dbReference>
<dbReference type="SUPFAM" id="SSF52058">
    <property type="entry name" value="L domain-like"/>
    <property type="match status" value="1"/>
</dbReference>
<dbReference type="PANTHER" id="PTHR48057:SF30">
    <property type="entry name" value="DNA-DAMAGE-REPAIR_TOLERATION DRT100-LIKE PROTEIN"/>
    <property type="match status" value="1"/>
</dbReference>
<reference evidence="1 2" key="1">
    <citation type="submission" date="2010-05" db="EMBL/GenBank/DDBJ databases">
        <title>The Genome Sequence of Thecamonas trahens ATCC 50062.</title>
        <authorList>
            <consortium name="The Broad Institute Genome Sequencing Platform"/>
            <person name="Russ C."/>
            <person name="Cuomo C."/>
            <person name="Shea T."/>
            <person name="Young S.K."/>
            <person name="Zeng Q."/>
            <person name="Koehrsen M."/>
            <person name="Haas B."/>
            <person name="Borodovsky M."/>
            <person name="Guigo R."/>
            <person name="Alvarado L."/>
            <person name="Berlin A."/>
            <person name="Bochicchio J."/>
            <person name="Borenstein D."/>
            <person name="Chapman S."/>
            <person name="Chen Z."/>
            <person name="Freedman E."/>
            <person name="Gellesch M."/>
            <person name="Goldberg J."/>
            <person name="Griggs A."/>
            <person name="Gujja S."/>
            <person name="Heilman E."/>
            <person name="Heiman D."/>
            <person name="Hepburn T."/>
            <person name="Howarth C."/>
            <person name="Jen D."/>
            <person name="Larson L."/>
            <person name="Mehta T."/>
            <person name="Park D."/>
            <person name="Pearson M."/>
            <person name="Roberts A."/>
            <person name="Saif S."/>
            <person name="Shenoy N."/>
            <person name="Sisk P."/>
            <person name="Stolte C."/>
            <person name="Sykes S."/>
            <person name="Thomson T."/>
            <person name="Walk T."/>
            <person name="White J."/>
            <person name="Yandava C."/>
            <person name="Burger G."/>
            <person name="Gray M.W."/>
            <person name="Holland P.W.H."/>
            <person name="King N."/>
            <person name="Lang F.B.F."/>
            <person name="Roger A.J."/>
            <person name="Ruiz-Trillo I."/>
            <person name="Lander E."/>
            <person name="Nusbaum C."/>
        </authorList>
    </citation>
    <scope>NUCLEOTIDE SEQUENCE [LARGE SCALE GENOMIC DNA]</scope>
    <source>
        <strain evidence="1 2">ATCC 50062</strain>
    </source>
</reference>
<dbReference type="InterPro" id="IPR032675">
    <property type="entry name" value="LRR_dom_sf"/>
</dbReference>
<accession>A0A0L0D9A9</accession>